<sequence length="428" mass="48191">MQALVRRCGHACLTSPSRRLRPLALTHCAFRYHARVSLKCRYISSRSDSTVENITVPCGSNGSIQLHVDRYTAPSSLPPPVIIYLPPGPICSSPDDSHVTSILANNIAATVVQLNYRFGADHRFPTPVHDVLFGFDWVVENLLGSRSGKLSAVNDFEHTRVGVFGELVGGGLATMLALTECHTKGYRISAAATNDPILDWVFPETVANELSVEPLSNKRSKKNSKTSFWKDMQHDPILQEMLRSRTNLFRKPDDWFDPFISSTLFFRSAGVEVPKSHDFGLVDEFQELTLLDQKDFLREQLQLSTISNTTVNALHTDDGQGPKDEEEAKKVRKTAKRYPNVGSRLTLPNFYITTGHQGMLHEQAAEFTHLVRRSMVRTDELRDVDPELSIMHAEQRASHLIRDPNQKHWHKGWAEGVAGVAQWFREVL</sequence>
<dbReference type="Pfam" id="PF07859">
    <property type="entry name" value="Abhydrolase_3"/>
    <property type="match status" value="1"/>
</dbReference>
<evidence type="ECO:0000259" key="2">
    <source>
        <dbReference type="Pfam" id="PF07859"/>
    </source>
</evidence>
<dbReference type="InterPro" id="IPR013094">
    <property type="entry name" value="AB_hydrolase_3"/>
</dbReference>
<dbReference type="InterPro" id="IPR029058">
    <property type="entry name" value="AB_hydrolase_fold"/>
</dbReference>
<feature type="domain" description="Alpha/beta hydrolase fold-3" evidence="2">
    <location>
        <begin position="97"/>
        <end position="205"/>
    </location>
</feature>
<keyword evidence="4" id="KW-1185">Reference proteome</keyword>
<comment type="caution">
    <text evidence="3">The sequence shown here is derived from an EMBL/GenBank/DDBJ whole genome shotgun (WGS) entry which is preliminary data.</text>
</comment>
<evidence type="ECO:0000313" key="4">
    <source>
        <dbReference type="Proteomes" id="UP000799439"/>
    </source>
</evidence>
<dbReference type="EMBL" id="ML996081">
    <property type="protein sequence ID" value="KAF2157189.1"/>
    <property type="molecule type" value="Genomic_DNA"/>
</dbReference>
<feature type="region of interest" description="Disordered" evidence="1">
    <location>
        <begin position="312"/>
        <end position="331"/>
    </location>
</feature>
<name>A0A9P4JE51_9PEZI</name>
<dbReference type="Proteomes" id="UP000799439">
    <property type="component" value="Unassembled WGS sequence"/>
</dbReference>
<protein>
    <submittedName>
        <fullName evidence="3">Alpha/beta-hydrolase</fullName>
    </submittedName>
</protein>
<reference evidence="3" key="1">
    <citation type="journal article" date="2020" name="Stud. Mycol.">
        <title>101 Dothideomycetes genomes: a test case for predicting lifestyles and emergence of pathogens.</title>
        <authorList>
            <person name="Haridas S."/>
            <person name="Albert R."/>
            <person name="Binder M."/>
            <person name="Bloem J."/>
            <person name="Labutti K."/>
            <person name="Salamov A."/>
            <person name="Andreopoulos B."/>
            <person name="Baker S."/>
            <person name="Barry K."/>
            <person name="Bills G."/>
            <person name="Bluhm B."/>
            <person name="Cannon C."/>
            <person name="Castanera R."/>
            <person name="Culley D."/>
            <person name="Daum C."/>
            <person name="Ezra D."/>
            <person name="Gonzalez J."/>
            <person name="Henrissat B."/>
            <person name="Kuo A."/>
            <person name="Liang C."/>
            <person name="Lipzen A."/>
            <person name="Lutzoni F."/>
            <person name="Magnuson J."/>
            <person name="Mondo S."/>
            <person name="Nolan M."/>
            <person name="Ohm R."/>
            <person name="Pangilinan J."/>
            <person name="Park H.-J."/>
            <person name="Ramirez L."/>
            <person name="Alfaro M."/>
            <person name="Sun H."/>
            <person name="Tritt A."/>
            <person name="Yoshinaga Y."/>
            <person name="Zwiers L.-H."/>
            <person name="Turgeon B."/>
            <person name="Goodwin S."/>
            <person name="Spatafora J."/>
            <person name="Crous P."/>
            <person name="Grigoriev I."/>
        </authorList>
    </citation>
    <scope>NUCLEOTIDE SEQUENCE</scope>
    <source>
        <strain evidence="3">CBS 260.36</strain>
    </source>
</reference>
<feature type="compositionally biased region" description="Basic and acidic residues" evidence="1">
    <location>
        <begin position="315"/>
        <end position="329"/>
    </location>
</feature>
<proteinExistence type="predicted"/>
<dbReference type="AlphaFoldDB" id="A0A9P4JE51"/>
<gene>
    <name evidence="3" type="ORF">K461DRAFT_219017</name>
</gene>
<accession>A0A9P4JE51</accession>
<organism evidence="3 4">
    <name type="scientific">Myriangium duriaei CBS 260.36</name>
    <dbReference type="NCBI Taxonomy" id="1168546"/>
    <lineage>
        <taxon>Eukaryota</taxon>
        <taxon>Fungi</taxon>
        <taxon>Dikarya</taxon>
        <taxon>Ascomycota</taxon>
        <taxon>Pezizomycotina</taxon>
        <taxon>Dothideomycetes</taxon>
        <taxon>Dothideomycetidae</taxon>
        <taxon>Myriangiales</taxon>
        <taxon>Myriangiaceae</taxon>
        <taxon>Myriangium</taxon>
    </lineage>
</organism>
<evidence type="ECO:0000313" key="3">
    <source>
        <dbReference type="EMBL" id="KAF2157189.1"/>
    </source>
</evidence>
<dbReference type="OrthoDB" id="5396420at2759"/>
<dbReference type="SUPFAM" id="SSF53474">
    <property type="entry name" value="alpha/beta-Hydrolases"/>
    <property type="match status" value="1"/>
</dbReference>
<evidence type="ECO:0000256" key="1">
    <source>
        <dbReference type="SAM" id="MobiDB-lite"/>
    </source>
</evidence>
<dbReference type="GO" id="GO:0016787">
    <property type="term" value="F:hydrolase activity"/>
    <property type="evidence" value="ECO:0007669"/>
    <property type="project" value="InterPro"/>
</dbReference>
<dbReference type="Gene3D" id="3.40.50.1820">
    <property type="entry name" value="alpha/beta hydrolase"/>
    <property type="match status" value="1"/>
</dbReference>